<feature type="region of interest" description="Disordered" evidence="1">
    <location>
        <begin position="47"/>
        <end position="70"/>
    </location>
</feature>
<name>A0A7W7RZ43_9ACTN</name>
<keyword evidence="3" id="KW-1185">Reference proteome</keyword>
<dbReference type="EMBL" id="JACHJU010000001">
    <property type="protein sequence ID" value="MBB4940001.1"/>
    <property type="molecule type" value="Genomic_DNA"/>
</dbReference>
<organism evidence="2 3">
    <name type="scientific">Streptosporangium album</name>
    <dbReference type="NCBI Taxonomy" id="47479"/>
    <lineage>
        <taxon>Bacteria</taxon>
        <taxon>Bacillati</taxon>
        <taxon>Actinomycetota</taxon>
        <taxon>Actinomycetes</taxon>
        <taxon>Streptosporangiales</taxon>
        <taxon>Streptosporangiaceae</taxon>
        <taxon>Streptosporangium</taxon>
    </lineage>
</organism>
<dbReference type="AlphaFoldDB" id="A0A7W7RZ43"/>
<evidence type="ECO:0000313" key="2">
    <source>
        <dbReference type="EMBL" id="MBB4940001.1"/>
    </source>
</evidence>
<feature type="compositionally biased region" description="Basic and acidic residues" evidence="1">
    <location>
        <begin position="47"/>
        <end position="56"/>
    </location>
</feature>
<dbReference type="Proteomes" id="UP000534286">
    <property type="component" value="Unassembled WGS sequence"/>
</dbReference>
<protein>
    <submittedName>
        <fullName evidence="2">Uncharacterized protein</fullName>
    </submittedName>
</protein>
<proteinExistence type="predicted"/>
<evidence type="ECO:0000313" key="3">
    <source>
        <dbReference type="Proteomes" id="UP000534286"/>
    </source>
</evidence>
<reference evidence="2 3" key="1">
    <citation type="submission" date="2020-08" db="EMBL/GenBank/DDBJ databases">
        <title>Sequencing the genomes of 1000 actinobacteria strains.</title>
        <authorList>
            <person name="Klenk H.-P."/>
        </authorList>
    </citation>
    <scope>NUCLEOTIDE SEQUENCE [LARGE SCALE GENOMIC DNA]</scope>
    <source>
        <strain evidence="2 3">DSM 43023</strain>
    </source>
</reference>
<sequence length="86" mass="9218">MPKTSEFEDTTEKLAAGHLAVRLPRSRRFMRSSDHDARALGPMEGREAVEARHDAGEAVQAGPGRGGLGFGFGEGRTSAVWPCHGE</sequence>
<evidence type="ECO:0000256" key="1">
    <source>
        <dbReference type="SAM" id="MobiDB-lite"/>
    </source>
</evidence>
<accession>A0A7W7RZ43</accession>
<comment type="caution">
    <text evidence="2">The sequence shown here is derived from an EMBL/GenBank/DDBJ whole genome shotgun (WGS) entry which is preliminary data.</text>
</comment>
<gene>
    <name evidence="2" type="ORF">FHR32_004306</name>
</gene>